<gene>
    <name evidence="3" type="ORF">PPERSA_03998</name>
</gene>
<dbReference type="InterPro" id="IPR011989">
    <property type="entry name" value="ARM-like"/>
</dbReference>
<dbReference type="Gene3D" id="1.25.10.10">
    <property type="entry name" value="Leucine-rich Repeat Variant"/>
    <property type="match status" value="1"/>
</dbReference>
<feature type="coiled-coil region" evidence="1">
    <location>
        <begin position="56"/>
        <end position="108"/>
    </location>
</feature>
<evidence type="ECO:0000313" key="4">
    <source>
        <dbReference type="Proteomes" id="UP000054937"/>
    </source>
</evidence>
<dbReference type="InParanoid" id="A0A0V0QBF1"/>
<dbReference type="Proteomes" id="UP000054937">
    <property type="component" value="Unassembled WGS sequence"/>
</dbReference>
<feature type="coiled-coil region" evidence="1">
    <location>
        <begin position="225"/>
        <end position="252"/>
    </location>
</feature>
<reference evidence="3 4" key="1">
    <citation type="journal article" date="2015" name="Sci. Rep.">
        <title>Genome of the facultative scuticociliatosis pathogen Pseudocohnilembus persalinus provides insight into its virulence through horizontal gene transfer.</title>
        <authorList>
            <person name="Xiong J."/>
            <person name="Wang G."/>
            <person name="Cheng J."/>
            <person name="Tian M."/>
            <person name="Pan X."/>
            <person name="Warren A."/>
            <person name="Jiang C."/>
            <person name="Yuan D."/>
            <person name="Miao W."/>
        </authorList>
    </citation>
    <scope>NUCLEOTIDE SEQUENCE [LARGE SCALE GENOMIC DNA]</scope>
    <source>
        <strain evidence="3">36N120E</strain>
    </source>
</reference>
<dbReference type="EMBL" id="LDAU01000211">
    <property type="protein sequence ID" value="KRW99528.1"/>
    <property type="molecule type" value="Genomic_DNA"/>
</dbReference>
<keyword evidence="1" id="KW-0175">Coiled coil</keyword>
<dbReference type="SUPFAM" id="SSF48371">
    <property type="entry name" value="ARM repeat"/>
    <property type="match status" value="1"/>
</dbReference>
<evidence type="ECO:0000313" key="3">
    <source>
        <dbReference type="EMBL" id="KRW99528.1"/>
    </source>
</evidence>
<keyword evidence="4" id="KW-1185">Reference proteome</keyword>
<evidence type="ECO:0000256" key="1">
    <source>
        <dbReference type="SAM" id="Coils"/>
    </source>
</evidence>
<feature type="region of interest" description="Disordered" evidence="2">
    <location>
        <begin position="434"/>
        <end position="467"/>
    </location>
</feature>
<proteinExistence type="predicted"/>
<name>A0A0V0QBF1_PSEPJ</name>
<protein>
    <submittedName>
        <fullName evidence="3">Armadillo-type fold</fullName>
    </submittedName>
</protein>
<feature type="coiled-coil region" evidence="1">
    <location>
        <begin position="375"/>
        <end position="409"/>
    </location>
</feature>
<organism evidence="3 4">
    <name type="scientific">Pseudocohnilembus persalinus</name>
    <name type="common">Ciliate</name>
    <dbReference type="NCBI Taxonomy" id="266149"/>
    <lineage>
        <taxon>Eukaryota</taxon>
        <taxon>Sar</taxon>
        <taxon>Alveolata</taxon>
        <taxon>Ciliophora</taxon>
        <taxon>Intramacronucleata</taxon>
        <taxon>Oligohymenophorea</taxon>
        <taxon>Scuticociliatia</taxon>
        <taxon>Philasterida</taxon>
        <taxon>Pseudocohnilembidae</taxon>
        <taxon>Pseudocohnilembus</taxon>
    </lineage>
</organism>
<sequence length="776" mass="93431">MNYTLIGSETLRPIVEQLLHEMIDDKVFQEIIDNIEIGRIYFINSQDLLELPVIEVKKLEDQKDDYEEHRKLLEELARQKEEEDEMKRQRERELREKARQEILKQMERQHFPENKGHPLKTRKQLIQEQNDYYDSFFKKQDDDNYRYDIIIPVKDIQQTTGNVQDYYARKVLNPNEREIHLNFQDQKQNYLDYNQKNKQQIDEIQTKNPNKSWYQGEKSLNFIQSVQEKEQAEKIENKRQQELENKSKIQKNVYYYKPKVEIHYSEESERENSPFQAPKFQLEYKKEGEILKIKNPYDYRIQKMENINSRIQSSVIETDLKKSVLNIPLVIQANADGYQGYKYEEKNEDQVGNLRVKKEIFLDYDEIRKEDAKILDEKKRREEAYRKYLQQLEEEEERKRKEEEQNRINYFMMPQHERYLKKMLQFIEHDEDPGLTERLKNKKQPGTFRANKKQKQKQDKQGGLQIENSQVYPDQGQVILTRDQLIQLKEPVSDMVSATLNLKSPDWAVVFNTLTQLRSITRYNFEIFFGPEIKLSSLLEDIIRAGDHQINSVCLNALLCMSEMEESLKEAMNTNINQLITVCLRRSLDKHELIQDYARQALVNAGKYTDTTRIINVLKSNYDSRINELKISIGLILEQLVQRVTVNYQNQEDLIFQDIIYFISEFVNDKLWEVRRLGKKVLFKLLSSDINQELFKDQIKYKLDNLDQDLFLKYIEKYNDLFKDDKELKQYREPITIDPNQNYIQEQDMSIYEKILPQMHNLNRQKRPNSHMLKKY</sequence>
<dbReference type="InterPro" id="IPR016024">
    <property type="entry name" value="ARM-type_fold"/>
</dbReference>
<accession>A0A0V0QBF1</accession>
<evidence type="ECO:0000256" key="2">
    <source>
        <dbReference type="SAM" id="MobiDB-lite"/>
    </source>
</evidence>
<dbReference type="OrthoDB" id="63891at2759"/>
<dbReference type="AlphaFoldDB" id="A0A0V0QBF1"/>
<comment type="caution">
    <text evidence="3">The sequence shown here is derived from an EMBL/GenBank/DDBJ whole genome shotgun (WGS) entry which is preliminary data.</text>
</comment>